<dbReference type="Proteomes" id="UP001054889">
    <property type="component" value="Unassembled WGS sequence"/>
</dbReference>
<dbReference type="EMBL" id="BQKI01000018">
    <property type="protein sequence ID" value="GJN10827.1"/>
    <property type="molecule type" value="Genomic_DNA"/>
</dbReference>
<evidence type="ECO:0000313" key="2">
    <source>
        <dbReference type="EMBL" id="GJN10827.1"/>
    </source>
</evidence>
<comment type="caution">
    <text evidence="2">The sequence shown here is derived from an EMBL/GenBank/DDBJ whole genome shotgun (WGS) entry which is preliminary data.</text>
</comment>
<proteinExistence type="predicted"/>
<keyword evidence="3" id="KW-1185">Reference proteome</keyword>
<dbReference type="AlphaFoldDB" id="A0AAV5DL51"/>
<gene>
    <name evidence="2" type="primary">ga28957</name>
    <name evidence="2" type="ORF">PR202_ga28957</name>
</gene>
<evidence type="ECO:0000256" key="1">
    <source>
        <dbReference type="SAM" id="SignalP"/>
    </source>
</evidence>
<reference evidence="2" key="1">
    <citation type="journal article" date="2018" name="DNA Res.">
        <title>Multiple hybrid de novo genome assembly of finger millet, an orphan allotetraploid crop.</title>
        <authorList>
            <person name="Hatakeyama M."/>
            <person name="Aluri S."/>
            <person name="Balachadran M.T."/>
            <person name="Sivarajan S.R."/>
            <person name="Patrignani A."/>
            <person name="Gruter S."/>
            <person name="Poveda L."/>
            <person name="Shimizu-Inatsugi R."/>
            <person name="Baeten J."/>
            <person name="Francoijs K.J."/>
            <person name="Nataraja K.N."/>
            <person name="Reddy Y.A.N."/>
            <person name="Phadnis S."/>
            <person name="Ravikumar R.L."/>
            <person name="Schlapbach R."/>
            <person name="Sreeman S.M."/>
            <person name="Shimizu K.K."/>
        </authorList>
    </citation>
    <scope>NUCLEOTIDE SEQUENCE</scope>
</reference>
<reference evidence="2" key="2">
    <citation type="submission" date="2021-12" db="EMBL/GenBank/DDBJ databases">
        <title>Resequencing data analysis of finger millet.</title>
        <authorList>
            <person name="Hatakeyama M."/>
            <person name="Aluri S."/>
            <person name="Balachadran M.T."/>
            <person name="Sivarajan S.R."/>
            <person name="Poveda L."/>
            <person name="Shimizu-Inatsugi R."/>
            <person name="Schlapbach R."/>
            <person name="Sreeman S.M."/>
            <person name="Shimizu K.K."/>
        </authorList>
    </citation>
    <scope>NUCLEOTIDE SEQUENCE</scope>
</reference>
<organism evidence="2 3">
    <name type="scientific">Eleusine coracana subsp. coracana</name>
    <dbReference type="NCBI Taxonomy" id="191504"/>
    <lineage>
        <taxon>Eukaryota</taxon>
        <taxon>Viridiplantae</taxon>
        <taxon>Streptophyta</taxon>
        <taxon>Embryophyta</taxon>
        <taxon>Tracheophyta</taxon>
        <taxon>Spermatophyta</taxon>
        <taxon>Magnoliopsida</taxon>
        <taxon>Liliopsida</taxon>
        <taxon>Poales</taxon>
        <taxon>Poaceae</taxon>
        <taxon>PACMAD clade</taxon>
        <taxon>Chloridoideae</taxon>
        <taxon>Cynodonteae</taxon>
        <taxon>Eleusininae</taxon>
        <taxon>Eleusine</taxon>
    </lineage>
</organism>
<protein>
    <submittedName>
        <fullName evidence="2">Uncharacterized protein</fullName>
    </submittedName>
</protein>
<feature type="chain" id="PRO_5043988720" evidence="1">
    <location>
        <begin position="38"/>
        <end position="97"/>
    </location>
</feature>
<accession>A0AAV5DL51</accession>
<keyword evidence="1" id="KW-0732">Signal</keyword>
<evidence type="ECO:0000313" key="3">
    <source>
        <dbReference type="Proteomes" id="UP001054889"/>
    </source>
</evidence>
<feature type="signal peptide" evidence="1">
    <location>
        <begin position="1"/>
        <end position="37"/>
    </location>
</feature>
<sequence length="97" mass="10071">MASADAAKKTSSIVLKTLAAICVVLLLSSSLWQPALAVEVDPNCKKCVDGCMIVADASCSGVGCTVPVVNQTCRDQEYQLCGSSCFKLCTIIPSSLP</sequence>
<name>A0AAV5DL51_ELECO</name>